<dbReference type="SUPFAM" id="SSF56112">
    <property type="entry name" value="Protein kinase-like (PK-like)"/>
    <property type="match status" value="2"/>
</dbReference>
<keyword evidence="16" id="KW-0418">Kinase</keyword>
<evidence type="ECO:0000256" key="14">
    <source>
        <dbReference type="ARBA" id="ARBA00022737"/>
    </source>
</evidence>
<keyword evidence="36" id="KW-1185">Reference proteome</keyword>
<dbReference type="PROSITE" id="PS50287">
    <property type="entry name" value="SRCR_2"/>
    <property type="match status" value="2"/>
</dbReference>
<evidence type="ECO:0000259" key="30">
    <source>
        <dbReference type="PROSITE" id="PS50011"/>
    </source>
</evidence>
<comment type="function">
    <text evidence="26">Has a role regulating cGMP transport in Malpighian tubule principal cells.</text>
</comment>
<proteinExistence type="inferred from homology"/>
<keyword evidence="13" id="KW-0732">Signal</keyword>
<evidence type="ECO:0000256" key="25">
    <source>
        <dbReference type="ARBA" id="ARBA00038662"/>
    </source>
</evidence>
<dbReference type="SUPFAM" id="SSF48097">
    <property type="entry name" value="Regulator of G-protein signaling, RGS"/>
    <property type="match status" value="1"/>
</dbReference>
<evidence type="ECO:0000256" key="6">
    <source>
        <dbReference type="ARBA" id="ARBA00022481"/>
    </source>
</evidence>
<evidence type="ECO:0000313" key="36">
    <source>
        <dbReference type="Proteomes" id="UP000719412"/>
    </source>
</evidence>
<dbReference type="GO" id="GO:0005886">
    <property type="term" value="C:plasma membrane"/>
    <property type="evidence" value="ECO:0007669"/>
    <property type="project" value="UniProtKB-SubCell"/>
</dbReference>
<dbReference type="InterPro" id="IPR003607">
    <property type="entry name" value="HD/PDEase_dom"/>
</dbReference>
<dbReference type="GO" id="GO:0047555">
    <property type="term" value="F:3',5'-cyclic-GMP phosphodiesterase activity"/>
    <property type="evidence" value="ECO:0007669"/>
    <property type="project" value="UniProtKB-EC"/>
</dbReference>
<keyword evidence="9" id="KW-0597">Phosphoprotein</keyword>
<dbReference type="SMART" id="SM00202">
    <property type="entry name" value="SR"/>
    <property type="match status" value="2"/>
</dbReference>
<feature type="region of interest" description="Disordered" evidence="29">
    <location>
        <begin position="274"/>
        <end position="378"/>
    </location>
</feature>
<dbReference type="FunFam" id="3.10.250.10:FF:000016">
    <property type="entry name" value="Scavenger receptor cysteine-rich protein type 12"/>
    <property type="match status" value="1"/>
</dbReference>
<protein>
    <recommendedName>
        <fullName evidence="28">Phosphodiesterase</fullName>
        <ecNumber evidence="28">3.1.4.-</ecNumber>
    </recommendedName>
</protein>
<dbReference type="FunFam" id="1.10.510.10:FF:000074">
    <property type="entry name" value="G protein-coupled receptor kinase"/>
    <property type="match status" value="1"/>
</dbReference>
<dbReference type="FunFam" id="3.10.250.10:FF:000035">
    <property type="entry name" value="Lysyl oxidase-like 2"/>
    <property type="match status" value="1"/>
</dbReference>
<dbReference type="GO" id="GO:0005507">
    <property type="term" value="F:copper ion binding"/>
    <property type="evidence" value="ECO:0007669"/>
    <property type="project" value="InterPro"/>
</dbReference>
<dbReference type="FunFam" id="3.30.450.40:FF:000031">
    <property type="entry name" value="Phosphodiesterase"/>
    <property type="match status" value="1"/>
</dbReference>
<evidence type="ECO:0000256" key="20">
    <source>
        <dbReference type="ARBA" id="ARBA00023136"/>
    </source>
</evidence>
<dbReference type="GO" id="GO:0005737">
    <property type="term" value="C:cytoplasm"/>
    <property type="evidence" value="ECO:0007669"/>
    <property type="project" value="TreeGrafter"/>
</dbReference>
<keyword evidence="15" id="KW-0547">Nucleotide-binding</keyword>
<dbReference type="GO" id="GO:0009966">
    <property type="term" value="P:regulation of signal transduction"/>
    <property type="evidence" value="ECO:0007669"/>
    <property type="project" value="TreeGrafter"/>
</dbReference>
<evidence type="ECO:0000256" key="13">
    <source>
        <dbReference type="ARBA" id="ARBA00022729"/>
    </source>
</evidence>
<feature type="domain" description="SRCR" evidence="32">
    <location>
        <begin position="936"/>
        <end position="1037"/>
    </location>
</feature>
<comment type="subunit">
    <text evidence="25">Interacts with PrBP.</text>
</comment>
<dbReference type="SMART" id="SM00315">
    <property type="entry name" value="RGS"/>
    <property type="match status" value="1"/>
</dbReference>
<keyword evidence="23" id="KW-0449">Lipoprotein</keyword>
<feature type="domain" description="Protein kinase" evidence="30">
    <location>
        <begin position="384"/>
        <end position="768"/>
    </location>
</feature>
<dbReference type="PROSITE" id="PS50011">
    <property type="entry name" value="PROTEIN_KINASE_DOM"/>
    <property type="match status" value="1"/>
</dbReference>
<feature type="disulfide bond" evidence="27">
    <location>
        <begin position="1105"/>
        <end position="1166"/>
    </location>
</feature>
<dbReference type="InterPro" id="IPR036772">
    <property type="entry name" value="SRCR-like_dom_sf"/>
</dbReference>
<dbReference type="PROSITE" id="PS51285">
    <property type="entry name" value="AGC_KINASE_CTER"/>
    <property type="match status" value="1"/>
</dbReference>
<comment type="similarity">
    <text evidence="5">Belongs to the protein kinase superfamily. AGC Ser/Thr protein kinase family. GPRK subfamily.</text>
</comment>
<dbReference type="PROSITE" id="PS00926">
    <property type="entry name" value="LYSYL_OXIDASE"/>
    <property type="match status" value="1"/>
</dbReference>
<dbReference type="PANTHER" id="PTHR24355:SF28">
    <property type="entry name" value="G PROTEIN-COUPLED RECEPTOR KINASE 2"/>
    <property type="match status" value="1"/>
</dbReference>
<dbReference type="InterPro" id="IPR001190">
    <property type="entry name" value="SRCR"/>
</dbReference>
<dbReference type="InterPro" id="IPR016137">
    <property type="entry name" value="RGS"/>
</dbReference>
<keyword evidence="11" id="KW-0812">Transmembrane</keyword>
<evidence type="ECO:0000256" key="10">
    <source>
        <dbReference type="ARBA" id="ARBA00022679"/>
    </source>
</evidence>
<dbReference type="PROSITE" id="PS51845">
    <property type="entry name" value="PDEASE_I_2"/>
    <property type="match status" value="1"/>
</dbReference>
<dbReference type="EC" id="3.1.4.-" evidence="28"/>
<dbReference type="InterPro" id="IPR019828">
    <property type="entry name" value="Lysyl_oxidase_CS"/>
</dbReference>
<evidence type="ECO:0000256" key="22">
    <source>
        <dbReference type="ARBA" id="ARBA00023180"/>
    </source>
</evidence>
<comment type="cofactor">
    <cofactor evidence="28">
        <name>a divalent metal cation</name>
        <dbReference type="ChEBI" id="CHEBI:60240"/>
    </cofactor>
    <text evidence="28">Binds 2 divalent metal cations per subunit. Site 1 may preferentially bind zinc ions, while site 2 has a preference for magnesium and/or manganese ions.</text>
</comment>
<dbReference type="Pfam" id="PF00069">
    <property type="entry name" value="Pkinase"/>
    <property type="match status" value="2"/>
</dbReference>
<dbReference type="PANTHER" id="PTHR24355">
    <property type="entry name" value="G PROTEIN-COUPLED RECEPTOR KINASE/RIBOSOMAL PROTEIN S6 KINASE"/>
    <property type="match status" value="1"/>
</dbReference>
<sequence length="2072" mass="233352">MISLTEVKRTVAATKFDVRYEYVVDQQPIGRLLFEQWCEVKRRQYYRCVKFLDVAKRYEVETDEQRLELANAIKKEFMVGAEGEENISLPEVGLVLSMSDKLTNGHKDLFAPCVQAVKACLAGEPFREFVSSMYFHRYLQWKWLESQPVTYKTFRMYRVLGKGGFGEVCACQKHPVFEQLTVTCLHRRVFINASSLLQIDPFPRRIVTREKKLLHHDASATRVLYHHRKANISPKEIICLRYFRRSGLKKGADTAGPPSQVVFCKLLQIPTRMDRKNNEGGASEPPRRNSAGVPSRRKISAEAHHTLKSSRDTLKSSSGSNLEAKTSLGAPHGPCDTLKSSRDTLKSPSSSDLEVQTSLDAPHGQCDTLKSNENRRRDRVSPSFAFREAPSAVANVLLFQVRATGKMYACKKLEKKRIKKRKGEAMVLIEKQILQKINSRFVVNLAYAYETKDALCLVLTIMNGGDLKFHIYNMGGEPGLDIARARFYAAEVVCGLDHLHQQTPDTDKYRLLNKPTGFRVARDTVSIRLITPLGPDCSFAGSRTIASPANRDFQTANVNNRNENGKSAPPIATSGRRLVAAGPTEPSCTLSFVIAYECVNQSTTRLLLFTCWLHFKSMYHLLQGIVYRDCKPENILLDDAGHVRISDLGLAVDIPEGEFVRGRVGTVGYMAPEVIDNERYTFSPDWFSFGCLLYEMIEGQAPFRARKEKVKREEVDRRVKSDQEKYSVKFSEDAKSLCQQLLAKSPVQRLGGKAGRYGAAIVKQHSFFQSLNWTRLEAGMVEPPFVPDPHAVYAKDVLDIEQFSTVKGVNIDENDTSFYHKFNSGCVSIPWQSEMIETDCFRQLNVFGPYGTRSSDLILQPVTTTENEGCFPFRRKTEPVDVLANSVLPRPPPSHGRRLTLTSPLFPPRFDFDLRRKKAFLVRKHLKRLKKVEGAIKLVGGRAEFEGNVEILHGGQWGAVCDDEWDVSEADVICRQLGYPAGAGRPTVNSHFGPAKRKYWMDNVFCNGNENEIVECRFDGWGSNDCTSTEAAGVICQEYEVEEVTENAVEQHNTLSLVRLPPHLQIRLRGGRIASEGRVEARSGGGEWGAICGDGWSLLEAIVVCKQLSLGYAGDAPQTDFFGGNLTKASLSGIKCRGNETRLGDCLHDEASTGRCTSRDVAAVACATSLSDLVIDHVDLMRTAHLEDRQLFFLQCAMEENCLGAQAYEIQKESTSWHLETRRLLRFTARIFNAGTADFRPAIPKHLWEWHMCHMHYHSMEVFATFDIYDGKGRRVAEGHKASFCLEDNQCLPGVEPRYACANYGDQGISVNCSDIYKYTVDCQWVDISDIEPGNYTLKVAVNPEFKVPEMTYENNAAVCQFFYTETFGTFAVHLDAILVVSRVVRTCGTMMTPPAADDDLVSAGQWLESNGALVEQWLKQHASFDLRRRVQDAVAAPTSRRASTTPDLFQRWLVGSHPPVLRPRQDLESMEESELFMELIRDVANELDIDVLCHKILRNVSLLTRADRGSLFLTRGDGDDKYLVAKLFDVRHDTSLEEAVKLARTEDLRIPFGVGIAGTVAKNKILINISDAYNDPRFSSDVDLKTGYKTNSILCMPICNYEGEVIGVAQIINKTNDSQEFTPHDVEVFRRYLTFCGIGIQNAQLFEVSVLEYKRNQILLNLARSIFEEQNNLECLVTKIMREAQDLLKCERCAVYLMDLDCGEANHLERIVERPGRIIRRHAPLNRVESGSVTAEDMRESGLRAPCSFTTIFELRDDGTKTLVSRPSSFDLQCSTLAQIASYAASTGQILNIGDVRTWLNEQHSEGDAESARTILCMPIINGQRTLIGVAQLINKDNGAPFTDCDVSLFEAFAIFCGLGIHNTQMYENACKLMAKQKVALECLSYHATASNDATDKLIKEEVPSAENYNLYSFTFIDFELSDEDTCKATIRMFLECNLVQQFHIPYEVLCRWILSVKKNYRPVKYHNWRHALNVAQTMFAMFKTGKMERFMSDLEMLGLLVACLCHDLDHRGTNNAFQTKTESPLAILYSTSTMEHHHFDQCVMILNTDSNNIFQVAMEGITCQANTCPK</sequence>
<feature type="disulfide bond" evidence="27">
    <location>
        <begin position="1136"/>
        <end position="1146"/>
    </location>
</feature>
<comment type="caution">
    <text evidence="27">Lacks conserved residue(s) required for the propagation of feature annotation.</text>
</comment>
<evidence type="ECO:0000259" key="34">
    <source>
        <dbReference type="PROSITE" id="PS51845"/>
    </source>
</evidence>
<evidence type="ECO:0000256" key="8">
    <source>
        <dbReference type="ARBA" id="ARBA00022535"/>
    </source>
</evidence>
<comment type="subcellular location">
    <subcellularLocation>
        <location evidence="3">Cell membrane</location>
        <topology evidence="3">Lipid-anchor</topology>
        <orientation evidence="3">Cytoplasmic side</orientation>
    </subcellularLocation>
    <subcellularLocation>
        <location evidence="2">Membrane</location>
        <topology evidence="2">Single-pass membrane protein</topology>
    </subcellularLocation>
</comment>
<dbReference type="InterPro" id="IPR036971">
    <property type="entry name" value="PDEase_catalytic_dom_sf"/>
</dbReference>
<evidence type="ECO:0000256" key="3">
    <source>
        <dbReference type="ARBA" id="ARBA00004342"/>
    </source>
</evidence>
<dbReference type="InterPro" id="IPR023174">
    <property type="entry name" value="PDEase_CS"/>
</dbReference>
<evidence type="ECO:0000256" key="15">
    <source>
        <dbReference type="ARBA" id="ARBA00022741"/>
    </source>
</evidence>
<feature type="domain" description="RGS" evidence="31">
    <location>
        <begin position="26"/>
        <end position="139"/>
    </location>
</feature>
<keyword evidence="21 27" id="KW-1015">Disulfide bond</keyword>
<dbReference type="Gene3D" id="1.10.510.10">
    <property type="entry name" value="Transferase(Phosphotransferase) domain 1"/>
    <property type="match status" value="1"/>
</dbReference>
<keyword evidence="7" id="KW-0723">Serine/threonine-protein kinase</keyword>
<evidence type="ECO:0000256" key="17">
    <source>
        <dbReference type="ARBA" id="ARBA00022801"/>
    </source>
</evidence>
<dbReference type="GO" id="GO:0004674">
    <property type="term" value="F:protein serine/threonine kinase activity"/>
    <property type="evidence" value="ECO:0007669"/>
    <property type="project" value="UniProtKB-KW"/>
</dbReference>
<keyword evidence="17 28" id="KW-0378">Hydrolase</keyword>
<dbReference type="SMART" id="SM00133">
    <property type="entry name" value="S_TK_X"/>
    <property type="match status" value="1"/>
</dbReference>
<dbReference type="GO" id="GO:0007165">
    <property type="term" value="P:signal transduction"/>
    <property type="evidence" value="ECO:0007669"/>
    <property type="project" value="InterPro"/>
</dbReference>
<feature type="domain" description="SRCR" evidence="32">
    <location>
        <begin position="1066"/>
        <end position="1167"/>
    </location>
</feature>
<evidence type="ECO:0000256" key="11">
    <source>
        <dbReference type="ARBA" id="ARBA00022692"/>
    </source>
</evidence>
<keyword evidence="14" id="KW-0677">Repeat</keyword>
<feature type="disulfide bond" evidence="27">
    <location>
        <begin position="1006"/>
        <end position="1016"/>
    </location>
</feature>
<feature type="compositionally biased region" description="Basic and acidic residues" evidence="29">
    <location>
        <begin position="299"/>
        <end position="314"/>
    </location>
</feature>
<evidence type="ECO:0000256" key="2">
    <source>
        <dbReference type="ARBA" id="ARBA00004167"/>
    </source>
</evidence>
<dbReference type="CDD" id="cd00077">
    <property type="entry name" value="HDc"/>
    <property type="match status" value="1"/>
</dbReference>
<dbReference type="InterPro" id="IPR036305">
    <property type="entry name" value="RGS_sf"/>
</dbReference>
<evidence type="ECO:0000256" key="18">
    <source>
        <dbReference type="ARBA" id="ARBA00022840"/>
    </source>
</evidence>
<keyword evidence="20" id="KW-0472">Membrane</keyword>
<feature type="domain" description="PDEase" evidence="34">
    <location>
        <begin position="1892"/>
        <end position="2072"/>
    </location>
</feature>
<evidence type="ECO:0000256" key="16">
    <source>
        <dbReference type="ARBA" id="ARBA00022777"/>
    </source>
</evidence>
<dbReference type="EMBL" id="JABDTM020026361">
    <property type="protein sequence ID" value="KAH0812025.1"/>
    <property type="molecule type" value="Genomic_DNA"/>
</dbReference>
<evidence type="ECO:0000256" key="5">
    <source>
        <dbReference type="ARBA" id="ARBA00009793"/>
    </source>
</evidence>
<dbReference type="SUPFAM" id="SSF56487">
    <property type="entry name" value="SRCR-like"/>
    <property type="match status" value="2"/>
</dbReference>
<dbReference type="PROSITE" id="PS00126">
    <property type="entry name" value="PDEASE_I_1"/>
    <property type="match status" value="1"/>
</dbReference>
<dbReference type="GO" id="GO:0016641">
    <property type="term" value="F:oxidoreductase activity, acting on the CH-NH2 group of donors, oxygen as acceptor"/>
    <property type="evidence" value="ECO:0007669"/>
    <property type="project" value="InterPro"/>
</dbReference>
<evidence type="ECO:0000259" key="31">
    <source>
        <dbReference type="PROSITE" id="PS50132"/>
    </source>
</evidence>
<dbReference type="Pfam" id="PF00233">
    <property type="entry name" value="PDEase_I"/>
    <property type="match status" value="1"/>
</dbReference>
<dbReference type="Pfam" id="PF01590">
    <property type="entry name" value="GAF"/>
    <property type="match status" value="2"/>
</dbReference>
<accession>A0A8J6HCA5</accession>
<evidence type="ECO:0000256" key="21">
    <source>
        <dbReference type="ARBA" id="ARBA00023157"/>
    </source>
</evidence>
<dbReference type="SUPFAM" id="SSF55781">
    <property type="entry name" value="GAF domain-like"/>
    <property type="match status" value="2"/>
</dbReference>
<evidence type="ECO:0000256" key="23">
    <source>
        <dbReference type="ARBA" id="ARBA00023288"/>
    </source>
</evidence>
<comment type="caution">
    <text evidence="35">The sequence shown here is derived from an EMBL/GenBank/DDBJ whole genome shotgun (WGS) entry which is preliminary data.</text>
</comment>
<comment type="similarity">
    <text evidence="4 28">Belongs to the cyclic nucleotide phosphodiesterase family.</text>
</comment>
<comment type="catalytic activity">
    <reaction evidence="1">
        <text>3',5'-cyclic GMP + H2O = GMP + H(+)</text>
        <dbReference type="Rhea" id="RHEA:16957"/>
        <dbReference type="ChEBI" id="CHEBI:15377"/>
        <dbReference type="ChEBI" id="CHEBI:15378"/>
        <dbReference type="ChEBI" id="CHEBI:57746"/>
        <dbReference type="ChEBI" id="CHEBI:58115"/>
        <dbReference type="EC" id="3.1.4.35"/>
    </reaction>
</comment>
<dbReference type="InterPro" id="IPR002073">
    <property type="entry name" value="PDEase_catalytic_dom"/>
</dbReference>
<evidence type="ECO:0000256" key="9">
    <source>
        <dbReference type="ARBA" id="ARBA00022553"/>
    </source>
</evidence>
<feature type="domain" description="AGC-kinase C-terminal" evidence="33">
    <location>
        <begin position="769"/>
        <end position="834"/>
    </location>
</feature>
<dbReference type="SMART" id="SM00065">
    <property type="entry name" value="GAF"/>
    <property type="match status" value="2"/>
</dbReference>
<evidence type="ECO:0000256" key="7">
    <source>
        <dbReference type="ARBA" id="ARBA00022527"/>
    </source>
</evidence>
<dbReference type="PRINTS" id="PR00258">
    <property type="entry name" value="SPERACTRCPTR"/>
</dbReference>
<evidence type="ECO:0000256" key="4">
    <source>
        <dbReference type="ARBA" id="ARBA00007648"/>
    </source>
</evidence>
<dbReference type="Gene3D" id="1.10.1300.10">
    <property type="entry name" value="3'5'-cyclic nucleotide phosphodiesterase, catalytic domain"/>
    <property type="match status" value="1"/>
</dbReference>
<keyword evidence="12 28" id="KW-0479">Metal-binding</keyword>
<keyword evidence="18" id="KW-0067">ATP-binding</keyword>
<dbReference type="Proteomes" id="UP000719412">
    <property type="component" value="Unassembled WGS sequence"/>
</dbReference>
<dbReference type="Gene3D" id="1.10.167.10">
    <property type="entry name" value="Regulator of G-protein Signalling 4, domain 2"/>
    <property type="match status" value="1"/>
</dbReference>
<name>A0A8J6HCA5_TENMO</name>
<dbReference type="Gene3D" id="3.30.200.20">
    <property type="entry name" value="Phosphorylase Kinase, domain 1"/>
    <property type="match status" value="3"/>
</dbReference>
<organism evidence="35 36">
    <name type="scientific">Tenebrio molitor</name>
    <name type="common">Yellow mealworm beetle</name>
    <dbReference type="NCBI Taxonomy" id="7067"/>
    <lineage>
        <taxon>Eukaryota</taxon>
        <taxon>Metazoa</taxon>
        <taxon>Ecdysozoa</taxon>
        <taxon>Arthropoda</taxon>
        <taxon>Hexapoda</taxon>
        <taxon>Insecta</taxon>
        <taxon>Pterygota</taxon>
        <taxon>Neoptera</taxon>
        <taxon>Endopterygota</taxon>
        <taxon>Coleoptera</taxon>
        <taxon>Polyphaga</taxon>
        <taxon>Cucujiformia</taxon>
        <taxon>Tenebrionidae</taxon>
        <taxon>Tenebrio</taxon>
    </lineage>
</organism>
<dbReference type="Pfam" id="PF01186">
    <property type="entry name" value="Lysyl_oxidase"/>
    <property type="match status" value="1"/>
</dbReference>
<reference evidence="35" key="1">
    <citation type="journal article" date="2020" name="J Insects Food Feed">
        <title>The yellow mealworm (Tenebrio molitor) genome: a resource for the emerging insects as food and feed industry.</title>
        <authorList>
            <person name="Eriksson T."/>
            <person name="Andere A."/>
            <person name="Kelstrup H."/>
            <person name="Emery V."/>
            <person name="Picard C."/>
        </authorList>
    </citation>
    <scope>NUCLEOTIDE SEQUENCE</scope>
    <source>
        <strain evidence="35">Stoneville</strain>
        <tissue evidence="35">Whole head</tissue>
    </source>
</reference>
<evidence type="ECO:0000256" key="27">
    <source>
        <dbReference type="PROSITE-ProRule" id="PRU00196"/>
    </source>
</evidence>
<dbReference type="PROSITE" id="PS00420">
    <property type="entry name" value="SRCR_1"/>
    <property type="match status" value="1"/>
</dbReference>
<dbReference type="InterPro" id="IPR011009">
    <property type="entry name" value="Kinase-like_dom_sf"/>
</dbReference>
<dbReference type="PRINTS" id="PR00074">
    <property type="entry name" value="LYSYLOXIDASE"/>
</dbReference>
<dbReference type="Pfam" id="PF00615">
    <property type="entry name" value="RGS"/>
    <property type="match status" value="1"/>
</dbReference>
<evidence type="ECO:0000256" key="19">
    <source>
        <dbReference type="ARBA" id="ARBA00022989"/>
    </source>
</evidence>
<evidence type="ECO:0000256" key="24">
    <source>
        <dbReference type="ARBA" id="ARBA00023289"/>
    </source>
</evidence>
<evidence type="ECO:0000256" key="12">
    <source>
        <dbReference type="ARBA" id="ARBA00022723"/>
    </source>
</evidence>
<dbReference type="GO" id="GO:0005524">
    <property type="term" value="F:ATP binding"/>
    <property type="evidence" value="ECO:0007669"/>
    <property type="project" value="UniProtKB-KW"/>
</dbReference>
<evidence type="ECO:0000256" key="28">
    <source>
        <dbReference type="RuleBase" id="RU363067"/>
    </source>
</evidence>
<dbReference type="Gene3D" id="3.10.250.10">
    <property type="entry name" value="SRCR-like domain"/>
    <property type="match status" value="2"/>
</dbReference>
<keyword evidence="19" id="KW-1133">Transmembrane helix</keyword>
<dbReference type="PROSITE" id="PS50132">
    <property type="entry name" value="RGS"/>
    <property type="match status" value="1"/>
</dbReference>
<evidence type="ECO:0000259" key="33">
    <source>
        <dbReference type="PROSITE" id="PS51285"/>
    </source>
</evidence>
<gene>
    <name evidence="35" type="ORF">GEV33_010766</name>
</gene>
<keyword evidence="22" id="KW-0325">Glycoprotein</keyword>
<dbReference type="InterPro" id="IPR003018">
    <property type="entry name" value="GAF"/>
</dbReference>
<evidence type="ECO:0000259" key="32">
    <source>
        <dbReference type="PROSITE" id="PS50287"/>
    </source>
</evidence>
<dbReference type="InterPro" id="IPR000719">
    <property type="entry name" value="Prot_kinase_dom"/>
</dbReference>
<feature type="compositionally biased region" description="Polar residues" evidence="29">
    <location>
        <begin position="315"/>
        <end position="324"/>
    </location>
</feature>
<dbReference type="Pfam" id="PF00530">
    <property type="entry name" value="SRCR"/>
    <property type="match status" value="2"/>
</dbReference>
<dbReference type="Gene3D" id="3.30.450.40">
    <property type="match status" value="2"/>
</dbReference>
<dbReference type="InterPro" id="IPR044926">
    <property type="entry name" value="RGS_subdomain_2"/>
</dbReference>
<keyword evidence="8" id="KW-0140">cGMP</keyword>
<dbReference type="InterPro" id="IPR001695">
    <property type="entry name" value="Lysyl_oxidase"/>
</dbReference>
<feature type="disulfide bond" evidence="27">
    <location>
        <begin position="1092"/>
        <end position="1156"/>
    </location>
</feature>
<evidence type="ECO:0000256" key="26">
    <source>
        <dbReference type="ARBA" id="ARBA00058088"/>
    </source>
</evidence>
<keyword evidence="6" id="KW-0488">Methylation</keyword>
<feature type="compositionally biased region" description="Polar residues" evidence="29">
    <location>
        <begin position="346"/>
        <end position="359"/>
    </location>
</feature>
<evidence type="ECO:0000313" key="35">
    <source>
        <dbReference type="EMBL" id="KAH0812025.1"/>
    </source>
</evidence>
<keyword evidence="10" id="KW-0808">Transferase</keyword>
<evidence type="ECO:0000256" key="1">
    <source>
        <dbReference type="ARBA" id="ARBA00000583"/>
    </source>
</evidence>
<dbReference type="InterPro" id="IPR029016">
    <property type="entry name" value="GAF-like_dom_sf"/>
</dbReference>
<reference evidence="35" key="2">
    <citation type="submission" date="2021-08" db="EMBL/GenBank/DDBJ databases">
        <authorList>
            <person name="Eriksson T."/>
        </authorList>
    </citation>
    <scope>NUCLEOTIDE SEQUENCE</scope>
    <source>
        <strain evidence="35">Stoneville</strain>
        <tissue evidence="35">Whole head</tissue>
    </source>
</reference>
<keyword evidence="24" id="KW-0636">Prenylation</keyword>
<dbReference type="SUPFAM" id="SSF109604">
    <property type="entry name" value="HD-domain/PDEase-like"/>
    <property type="match status" value="1"/>
</dbReference>
<dbReference type="FunFam" id="1.10.1300.10:FF:000040">
    <property type="entry name" value="cGMP-specific 3',5'-cyclic phosphodiesterase"/>
    <property type="match status" value="1"/>
</dbReference>
<dbReference type="InterPro" id="IPR000961">
    <property type="entry name" value="AGC-kinase_C"/>
</dbReference>
<evidence type="ECO:0000256" key="29">
    <source>
        <dbReference type="SAM" id="MobiDB-lite"/>
    </source>
</evidence>